<dbReference type="STRING" id="29845.A0A1V6RY77"/>
<dbReference type="Gene3D" id="3.30.560.10">
    <property type="entry name" value="Glucose Oxidase, domain 3"/>
    <property type="match status" value="1"/>
</dbReference>
<dbReference type="OrthoDB" id="269227at2759"/>
<keyword evidence="5" id="KW-0134">Cell wall</keyword>
<keyword evidence="4" id="KW-0963">Cytoplasm</keyword>
<dbReference type="Pfam" id="PF05199">
    <property type="entry name" value="GMC_oxred_C"/>
    <property type="match status" value="1"/>
</dbReference>
<dbReference type="Gene3D" id="3.50.50.60">
    <property type="entry name" value="FAD/NAD(P)-binding domain"/>
    <property type="match status" value="1"/>
</dbReference>
<dbReference type="Pfam" id="PF00732">
    <property type="entry name" value="GMC_oxred_N"/>
    <property type="match status" value="1"/>
</dbReference>
<evidence type="ECO:0000256" key="6">
    <source>
        <dbReference type="PIRSR" id="PIRSR000137-2"/>
    </source>
</evidence>
<dbReference type="PROSITE" id="PS00623">
    <property type="entry name" value="GMC_OXRED_1"/>
    <property type="match status" value="1"/>
</dbReference>
<dbReference type="PROSITE" id="PS51257">
    <property type="entry name" value="PROKAR_LIPOPROTEIN"/>
    <property type="match status" value="1"/>
</dbReference>
<dbReference type="GO" id="GO:0050660">
    <property type="term" value="F:flavin adenine dinucleotide binding"/>
    <property type="evidence" value="ECO:0007669"/>
    <property type="project" value="InterPro"/>
</dbReference>
<evidence type="ECO:0000313" key="11">
    <source>
        <dbReference type="Proteomes" id="UP000191518"/>
    </source>
</evidence>
<feature type="domain" description="Glucose-methanol-choline oxidoreductase N-terminal" evidence="8">
    <location>
        <begin position="99"/>
        <end position="122"/>
    </location>
</feature>
<dbReference type="PROSITE" id="PS00624">
    <property type="entry name" value="GMC_OXRED_2"/>
    <property type="match status" value="1"/>
</dbReference>
<proteinExistence type="inferred from homology"/>
<keyword evidence="7" id="KW-0285">Flavoprotein</keyword>
<comment type="caution">
    <text evidence="10">The sequence shown here is derived from an EMBL/GenBank/DDBJ whole genome shotgun (WGS) entry which is preliminary data.</text>
</comment>
<evidence type="ECO:0000256" key="1">
    <source>
        <dbReference type="ARBA" id="ARBA00004191"/>
    </source>
</evidence>
<comment type="subcellular location">
    <subcellularLocation>
        <location evidence="2">Cytoplasm</location>
    </subcellularLocation>
    <subcellularLocation>
        <location evidence="1">Secreted</location>
        <location evidence="1">Cell wall</location>
    </subcellularLocation>
</comment>
<reference evidence="11" key="1">
    <citation type="journal article" date="2017" name="Nat. Microbiol.">
        <title>Global analysis of biosynthetic gene clusters reveals vast potential of secondary metabolite production in Penicillium species.</title>
        <authorList>
            <person name="Nielsen J.C."/>
            <person name="Grijseels S."/>
            <person name="Prigent S."/>
            <person name="Ji B."/>
            <person name="Dainat J."/>
            <person name="Nielsen K.F."/>
            <person name="Frisvad J.C."/>
            <person name="Workman M."/>
            <person name="Nielsen J."/>
        </authorList>
    </citation>
    <scope>NUCLEOTIDE SEQUENCE [LARGE SCALE GENOMIC DNA]</scope>
    <source>
        <strain evidence="11">IBT 29486</strain>
    </source>
</reference>
<dbReference type="PIRSF" id="PIRSF000137">
    <property type="entry name" value="Alcohol_oxidase"/>
    <property type="match status" value="1"/>
</dbReference>
<dbReference type="GO" id="GO:0016614">
    <property type="term" value="F:oxidoreductase activity, acting on CH-OH group of donors"/>
    <property type="evidence" value="ECO:0007669"/>
    <property type="project" value="InterPro"/>
</dbReference>
<evidence type="ECO:0000256" key="4">
    <source>
        <dbReference type="ARBA" id="ARBA00022490"/>
    </source>
</evidence>
<keyword evidence="5" id="KW-0964">Secreted</keyword>
<dbReference type="AlphaFoldDB" id="A0A1V6RY77"/>
<feature type="binding site" evidence="6">
    <location>
        <position position="254"/>
    </location>
    <ligand>
        <name>FAD</name>
        <dbReference type="ChEBI" id="CHEBI:57692"/>
    </ligand>
</feature>
<dbReference type="InterPro" id="IPR012132">
    <property type="entry name" value="GMC_OxRdtase"/>
</dbReference>
<gene>
    <name evidence="10" type="ORF">PENVUL_c018G02762</name>
</gene>
<dbReference type="GO" id="GO:0005737">
    <property type="term" value="C:cytoplasm"/>
    <property type="evidence" value="ECO:0007669"/>
    <property type="project" value="UniProtKB-SubCell"/>
</dbReference>
<evidence type="ECO:0000256" key="3">
    <source>
        <dbReference type="ARBA" id="ARBA00010790"/>
    </source>
</evidence>
<keyword evidence="11" id="KW-1185">Reference proteome</keyword>
<accession>A0A1V6RY77</accession>
<name>A0A1V6RY77_9EURO</name>
<evidence type="ECO:0000256" key="7">
    <source>
        <dbReference type="RuleBase" id="RU003968"/>
    </source>
</evidence>
<dbReference type="InterPro" id="IPR007867">
    <property type="entry name" value="GMC_OxRtase_C"/>
</dbReference>
<dbReference type="PANTHER" id="PTHR11552">
    <property type="entry name" value="GLUCOSE-METHANOL-CHOLINE GMC OXIDOREDUCTASE"/>
    <property type="match status" value="1"/>
</dbReference>
<dbReference type="SUPFAM" id="SSF54373">
    <property type="entry name" value="FAD-linked reductases, C-terminal domain"/>
    <property type="match status" value="1"/>
</dbReference>
<organism evidence="10 11">
    <name type="scientific">Penicillium vulpinum</name>
    <dbReference type="NCBI Taxonomy" id="29845"/>
    <lineage>
        <taxon>Eukaryota</taxon>
        <taxon>Fungi</taxon>
        <taxon>Dikarya</taxon>
        <taxon>Ascomycota</taxon>
        <taxon>Pezizomycotina</taxon>
        <taxon>Eurotiomycetes</taxon>
        <taxon>Eurotiomycetidae</taxon>
        <taxon>Eurotiales</taxon>
        <taxon>Aspergillaceae</taxon>
        <taxon>Penicillium</taxon>
    </lineage>
</organism>
<dbReference type="InterPro" id="IPR036188">
    <property type="entry name" value="FAD/NAD-bd_sf"/>
</dbReference>
<sequence>MTKDDTQGRTCSLEEFFDTAFDYIICGGGTAGCTVAARLSENAQVTVGLIEAGKCRLGDPVVDTPARFGEMFDNPEYDWCIYTEPQRENHDNVHHVPCAKFLGGSSGMNATCYVRGSLQEYDDWAGLVGDEGWSAEAMQQYMRKHQTFEAAEADLGRSINSLSKFHGLQGPIHTSFNDAVLPIEHAFIKACEEATGITKRPEDPWSGDHMGFYHGLTTVNRTGPNKGKRSYAAGAYLESNHTRSNLKILCETRVNKVILDENHRATGISITHSENDYEVTVAQEVILCAGTIFSPHILELSGIGDPAVLERAGIPCKVENFAIGTNFQDHAMSFTTWHVQPDVITGDILRLVPEAMHSAINQYVETKDGPLTNAPIVTGFLSAKSVMAEAELNGLIQNIMEIKPANAFHAKQLKCIIANLQDKNSANLQISIMPLMTNPKRDSRHHKELFVLGPEWQGRGITLVVGIQYPVARGYIHVECDDFACPPMIQSNLLGHEADVTLLAAALRWADTVGRSEHLQDSISSRSFPHPEVDLQNLDRAKEAVHEFVNSNYHVCGTVALGEALDTRLRVKGVQGLRVVDASIFPNNVSGNIQATVYAVAEKAADLIKEDWGLLARE</sequence>
<dbReference type="Proteomes" id="UP000191518">
    <property type="component" value="Unassembled WGS sequence"/>
</dbReference>
<feature type="domain" description="Glucose-methanol-choline oxidoreductase N-terminal" evidence="9">
    <location>
        <begin position="290"/>
        <end position="304"/>
    </location>
</feature>
<evidence type="ECO:0000259" key="9">
    <source>
        <dbReference type="PROSITE" id="PS00624"/>
    </source>
</evidence>
<evidence type="ECO:0000313" key="10">
    <source>
        <dbReference type="EMBL" id="OQE06434.1"/>
    </source>
</evidence>
<comment type="similarity">
    <text evidence="3 7">Belongs to the GMC oxidoreductase family.</text>
</comment>
<keyword evidence="6 7" id="KW-0274">FAD</keyword>
<protein>
    <recommendedName>
        <fullName evidence="8 9">Glucose-methanol-choline oxidoreductase N-terminal domain-containing protein</fullName>
    </recommendedName>
</protein>
<dbReference type="EMBL" id="MDYP01000018">
    <property type="protein sequence ID" value="OQE06434.1"/>
    <property type="molecule type" value="Genomic_DNA"/>
</dbReference>
<comment type="cofactor">
    <cofactor evidence="6">
        <name>FAD</name>
        <dbReference type="ChEBI" id="CHEBI:57692"/>
    </cofactor>
</comment>
<evidence type="ECO:0000259" key="8">
    <source>
        <dbReference type="PROSITE" id="PS00623"/>
    </source>
</evidence>
<evidence type="ECO:0000256" key="5">
    <source>
        <dbReference type="ARBA" id="ARBA00022512"/>
    </source>
</evidence>
<evidence type="ECO:0000256" key="2">
    <source>
        <dbReference type="ARBA" id="ARBA00004496"/>
    </source>
</evidence>
<dbReference type="PANTHER" id="PTHR11552:SF210">
    <property type="entry name" value="GLUCOSE-METHANOL-CHOLINE OXIDOREDUCTASE N-TERMINAL DOMAIN-CONTAINING PROTEIN-RELATED"/>
    <property type="match status" value="1"/>
</dbReference>
<dbReference type="SUPFAM" id="SSF51905">
    <property type="entry name" value="FAD/NAD(P)-binding domain"/>
    <property type="match status" value="1"/>
</dbReference>
<dbReference type="InterPro" id="IPR000172">
    <property type="entry name" value="GMC_OxRdtase_N"/>
</dbReference>